<evidence type="ECO:0000313" key="1">
    <source>
        <dbReference type="EMBL" id="KKL22546.1"/>
    </source>
</evidence>
<sequence length="50" mass="5949">MWFRSTVRKIVCECGRGVEQDSKYYSRSWEDVTCKVCLDVLRIKQDDKST</sequence>
<reference evidence="1" key="1">
    <citation type="journal article" date="2015" name="Nature">
        <title>Complex archaea that bridge the gap between prokaryotes and eukaryotes.</title>
        <authorList>
            <person name="Spang A."/>
            <person name="Saw J.H."/>
            <person name="Jorgensen S.L."/>
            <person name="Zaremba-Niedzwiedzka K."/>
            <person name="Martijn J."/>
            <person name="Lind A.E."/>
            <person name="van Eijk R."/>
            <person name="Schleper C."/>
            <person name="Guy L."/>
            <person name="Ettema T.J."/>
        </authorList>
    </citation>
    <scope>NUCLEOTIDE SEQUENCE</scope>
</reference>
<comment type="caution">
    <text evidence="1">The sequence shown here is derived from an EMBL/GenBank/DDBJ whole genome shotgun (WGS) entry which is preliminary data.</text>
</comment>
<proteinExistence type="predicted"/>
<dbReference type="AlphaFoldDB" id="A0A0F9DXX7"/>
<dbReference type="EMBL" id="LAZR01037310">
    <property type="protein sequence ID" value="KKL22546.1"/>
    <property type="molecule type" value="Genomic_DNA"/>
</dbReference>
<protein>
    <submittedName>
        <fullName evidence="1">Uncharacterized protein</fullName>
    </submittedName>
</protein>
<organism evidence="1">
    <name type="scientific">marine sediment metagenome</name>
    <dbReference type="NCBI Taxonomy" id="412755"/>
    <lineage>
        <taxon>unclassified sequences</taxon>
        <taxon>metagenomes</taxon>
        <taxon>ecological metagenomes</taxon>
    </lineage>
</organism>
<name>A0A0F9DXX7_9ZZZZ</name>
<accession>A0A0F9DXX7</accession>
<gene>
    <name evidence="1" type="ORF">LCGC14_2434350</name>
</gene>